<dbReference type="GO" id="GO:0043138">
    <property type="term" value="F:3'-5' DNA helicase activity"/>
    <property type="evidence" value="ECO:0007669"/>
    <property type="project" value="TreeGrafter"/>
</dbReference>
<dbReference type="GO" id="GO:0005524">
    <property type="term" value="F:ATP binding"/>
    <property type="evidence" value="ECO:0007669"/>
    <property type="project" value="UniProtKB-UniRule"/>
</dbReference>
<dbReference type="KEGG" id="mri:Mal4_28460"/>
<evidence type="ECO:0000256" key="1">
    <source>
        <dbReference type="ARBA" id="ARBA00022741"/>
    </source>
</evidence>
<dbReference type="InterPro" id="IPR027417">
    <property type="entry name" value="P-loop_NTPase"/>
</dbReference>
<dbReference type="AlphaFoldDB" id="A0A517Z7Q2"/>
<evidence type="ECO:0000256" key="5">
    <source>
        <dbReference type="PROSITE-ProRule" id="PRU00560"/>
    </source>
</evidence>
<dbReference type="EMBL" id="CP036275">
    <property type="protein sequence ID" value="QDU38517.1"/>
    <property type="molecule type" value="Genomic_DNA"/>
</dbReference>
<dbReference type="RefSeq" id="WP_145369791.1">
    <property type="nucleotide sequence ID" value="NZ_CP036275.1"/>
</dbReference>
<keyword evidence="2 5" id="KW-0378">Hydrolase</keyword>
<gene>
    <name evidence="7" type="ORF">Mal4_28460</name>
</gene>
<dbReference type="Gene3D" id="3.40.50.300">
    <property type="entry name" value="P-loop containing nucleotide triphosphate hydrolases"/>
    <property type="match status" value="2"/>
</dbReference>
<evidence type="ECO:0000259" key="6">
    <source>
        <dbReference type="PROSITE" id="PS51198"/>
    </source>
</evidence>
<dbReference type="PANTHER" id="PTHR11070">
    <property type="entry name" value="UVRD / RECB / PCRA DNA HELICASE FAMILY MEMBER"/>
    <property type="match status" value="1"/>
</dbReference>
<accession>A0A517Z7Q2</accession>
<dbReference type="GO" id="GO:0016787">
    <property type="term" value="F:hydrolase activity"/>
    <property type="evidence" value="ECO:0007669"/>
    <property type="project" value="UniProtKB-UniRule"/>
</dbReference>
<dbReference type="InterPro" id="IPR014016">
    <property type="entry name" value="UvrD-like_ATP-bd"/>
</dbReference>
<feature type="domain" description="UvrD-like helicase ATP-binding" evidence="6">
    <location>
        <begin position="6"/>
        <end position="276"/>
    </location>
</feature>
<reference evidence="7 8" key="1">
    <citation type="submission" date="2019-02" db="EMBL/GenBank/DDBJ databases">
        <title>Deep-cultivation of Planctomycetes and their phenomic and genomic characterization uncovers novel biology.</title>
        <authorList>
            <person name="Wiegand S."/>
            <person name="Jogler M."/>
            <person name="Boedeker C."/>
            <person name="Pinto D."/>
            <person name="Vollmers J."/>
            <person name="Rivas-Marin E."/>
            <person name="Kohn T."/>
            <person name="Peeters S.H."/>
            <person name="Heuer A."/>
            <person name="Rast P."/>
            <person name="Oberbeckmann S."/>
            <person name="Bunk B."/>
            <person name="Jeske O."/>
            <person name="Meyerdierks A."/>
            <person name="Storesund J.E."/>
            <person name="Kallscheuer N."/>
            <person name="Luecker S."/>
            <person name="Lage O.M."/>
            <person name="Pohl T."/>
            <person name="Merkel B.J."/>
            <person name="Hornburger P."/>
            <person name="Mueller R.-W."/>
            <person name="Bruemmer F."/>
            <person name="Labrenz M."/>
            <person name="Spormann A.M."/>
            <person name="Op den Camp H."/>
            <person name="Overmann J."/>
            <person name="Amann R."/>
            <person name="Jetten M.S.M."/>
            <person name="Mascher T."/>
            <person name="Medema M.H."/>
            <person name="Devos D.P."/>
            <person name="Kaster A.-K."/>
            <person name="Ovreas L."/>
            <person name="Rohde M."/>
            <person name="Galperin M.Y."/>
            <person name="Jogler C."/>
        </authorList>
    </citation>
    <scope>NUCLEOTIDE SEQUENCE [LARGE SCALE GENOMIC DNA]</scope>
    <source>
        <strain evidence="7 8">Mal4</strain>
    </source>
</reference>
<evidence type="ECO:0000256" key="4">
    <source>
        <dbReference type="ARBA" id="ARBA00022840"/>
    </source>
</evidence>
<dbReference type="Pfam" id="PF13245">
    <property type="entry name" value="AAA_19"/>
    <property type="match status" value="1"/>
</dbReference>
<sequence>MTKHKPTDADKEIARCLRDNASFRVVAGAGAGKTTSLVRALGAIVELHGKQMLRDGQRAVCITYTNRAADVIRGRLRNNQLFVVSTLHSFVWGEIGHFTESIRKSLRESIIPHHIRKYQDDDNGGKSKKAVRARQQIDELTRACEGLGAVDGFRYGVNNTFSSYLEGEIGHDDLILVGANMVERCPPLRRILSQKYAYFLVDEAQDTSRHMIQAFNTLAADPEAPLVGYFGDPMQQIYDKGNSGFPGPEGAETITKRENYRCAPQVVTFLNAFRKDVQQRAAGENASVDGSVEMMLVQAESPEGGRGRYSDKQLERAQRRFVEALRVWEWENREGVKQLYLVRRMIARRLGFLELHDLFTGPLASQRAQSEFESGSHFLIKQFVEPIVPLVRARRDGDNSTCMRILTSRTSAFSPDGVHSQKSVGEVREIGKRVVQRLVELFENAPLRDVLEYCCKEGIVAVSEKLKNELVRPERTDEYDEELHREQKSEWLADHFFRMSGRQVEKYCEFLAENTPFSTQHGVKGEEYEDVVVVFDDVEAGWHNYSFAKMLAPQTTGEPRDEQRERSRKLAYVSFSRAKRNLRIVLFTQEPRMAKQEIVTQGLLSDQQIRILDG</sequence>
<dbReference type="SUPFAM" id="SSF52540">
    <property type="entry name" value="P-loop containing nucleoside triphosphate hydrolases"/>
    <property type="match status" value="1"/>
</dbReference>
<feature type="binding site" evidence="5">
    <location>
        <begin position="27"/>
        <end position="34"/>
    </location>
    <ligand>
        <name>ATP</name>
        <dbReference type="ChEBI" id="CHEBI:30616"/>
    </ligand>
</feature>
<proteinExistence type="predicted"/>
<protein>
    <submittedName>
        <fullName evidence="7">DNA-dependent helicase II</fullName>
    </submittedName>
</protein>
<keyword evidence="3 5" id="KW-0347">Helicase</keyword>
<evidence type="ECO:0000313" key="7">
    <source>
        <dbReference type="EMBL" id="QDU38517.1"/>
    </source>
</evidence>
<keyword evidence="1 5" id="KW-0547">Nucleotide-binding</keyword>
<dbReference type="InterPro" id="IPR000212">
    <property type="entry name" value="DNA_helicase_UvrD/REP"/>
</dbReference>
<organism evidence="7 8">
    <name type="scientific">Maioricimonas rarisocia</name>
    <dbReference type="NCBI Taxonomy" id="2528026"/>
    <lineage>
        <taxon>Bacteria</taxon>
        <taxon>Pseudomonadati</taxon>
        <taxon>Planctomycetota</taxon>
        <taxon>Planctomycetia</taxon>
        <taxon>Planctomycetales</taxon>
        <taxon>Planctomycetaceae</taxon>
        <taxon>Maioricimonas</taxon>
    </lineage>
</organism>
<evidence type="ECO:0000256" key="3">
    <source>
        <dbReference type="ARBA" id="ARBA00022806"/>
    </source>
</evidence>
<dbReference type="PANTHER" id="PTHR11070:SF3">
    <property type="entry name" value="DNA 3'-5' HELICASE"/>
    <property type="match status" value="1"/>
</dbReference>
<dbReference type="Proteomes" id="UP000320496">
    <property type="component" value="Chromosome"/>
</dbReference>
<keyword evidence="8" id="KW-1185">Reference proteome</keyword>
<evidence type="ECO:0000256" key="2">
    <source>
        <dbReference type="ARBA" id="ARBA00022801"/>
    </source>
</evidence>
<dbReference type="OrthoDB" id="9765670at2"/>
<dbReference type="GO" id="GO:0005829">
    <property type="term" value="C:cytosol"/>
    <property type="evidence" value="ECO:0007669"/>
    <property type="project" value="TreeGrafter"/>
</dbReference>
<keyword evidence="4 5" id="KW-0067">ATP-binding</keyword>
<dbReference type="GO" id="GO:0000725">
    <property type="term" value="P:recombinational repair"/>
    <property type="evidence" value="ECO:0007669"/>
    <property type="project" value="TreeGrafter"/>
</dbReference>
<dbReference type="PROSITE" id="PS51198">
    <property type="entry name" value="UVRD_HELICASE_ATP_BIND"/>
    <property type="match status" value="1"/>
</dbReference>
<dbReference type="GO" id="GO:0003677">
    <property type="term" value="F:DNA binding"/>
    <property type="evidence" value="ECO:0007669"/>
    <property type="project" value="InterPro"/>
</dbReference>
<evidence type="ECO:0000313" key="8">
    <source>
        <dbReference type="Proteomes" id="UP000320496"/>
    </source>
</evidence>
<name>A0A517Z7Q2_9PLAN</name>